<feature type="transmembrane region" description="Helical" evidence="9">
    <location>
        <begin position="111"/>
        <end position="128"/>
    </location>
</feature>
<evidence type="ECO:0000256" key="6">
    <source>
        <dbReference type="ARBA" id="ARBA00022989"/>
    </source>
</evidence>
<evidence type="ECO:0000256" key="2">
    <source>
        <dbReference type="ARBA" id="ARBA00010065"/>
    </source>
</evidence>
<keyword evidence="5 9" id="KW-0812">Transmembrane</keyword>
<feature type="region of interest" description="Disordered" evidence="10">
    <location>
        <begin position="494"/>
        <end position="518"/>
    </location>
</feature>
<dbReference type="Pfam" id="PF00795">
    <property type="entry name" value="CN_hydrolase"/>
    <property type="match status" value="1"/>
</dbReference>
<dbReference type="Pfam" id="PF20154">
    <property type="entry name" value="LNT_N"/>
    <property type="match status" value="1"/>
</dbReference>
<comment type="subcellular location">
    <subcellularLocation>
        <location evidence="1 9">Cell membrane</location>
        <topology evidence="1 9">Multi-pass membrane protein</topology>
    </subcellularLocation>
</comment>
<dbReference type="HAMAP" id="MF_01148">
    <property type="entry name" value="Lnt"/>
    <property type="match status" value="1"/>
</dbReference>
<dbReference type="PANTHER" id="PTHR38686:SF1">
    <property type="entry name" value="APOLIPOPROTEIN N-ACYLTRANSFERASE"/>
    <property type="match status" value="1"/>
</dbReference>
<feature type="transmembrane region" description="Helical" evidence="9">
    <location>
        <begin position="471"/>
        <end position="489"/>
    </location>
</feature>
<dbReference type="PANTHER" id="PTHR38686">
    <property type="entry name" value="APOLIPOPROTEIN N-ACYLTRANSFERASE"/>
    <property type="match status" value="1"/>
</dbReference>
<keyword evidence="4 9" id="KW-0808">Transferase</keyword>
<comment type="catalytic activity">
    <reaction evidence="9">
        <text>N-terminal S-1,2-diacyl-sn-glyceryl-L-cysteinyl-[lipoprotein] + a glycerophospholipid = N-acyl-S-1,2-diacyl-sn-glyceryl-L-cysteinyl-[lipoprotein] + a 2-acyl-sn-glycero-3-phospholipid + H(+)</text>
        <dbReference type="Rhea" id="RHEA:48228"/>
        <dbReference type="Rhea" id="RHEA-COMP:14681"/>
        <dbReference type="Rhea" id="RHEA-COMP:14684"/>
        <dbReference type="ChEBI" id="CHEBI:15378"/>
        <dbReference type="ChEBI" id="CHEBI:136912"/>
        <dbReference type="ChEBI" id="CHEBI:140656"/>
        <dbReference type="ChEBI" id="CHEBI:140657"/>
        <dbReference type="ChEBI" id="CHEBI:140660"/>
        <dbReference type="EC" id="2.3.1.269"/>
    </reaction>
</comment>
<keyword evidence="8 9" id="KW-0012">Acyltransferase</keyword>
<dbReference type="CDD" id="cd07571">
    <property type="entry name" value="ALP_N-acyl_transferase"/>
    <property type="match status" value="1"/>
</dbReference>
<keyword evidence="3 9" id="KW-1003">Cell membrane</keyword>
<dbReference type="NCBIfam" id="TIGR00546">
    <property type="entry name" value="lnt"/>
    <property type="match status" value="1"/>
</dbReference>
<dbReference type="EMBL" id="JACXWA010000016">
    <property type="protein sequence ID" value="MBD3869983.1"/>
    <property type="molecule type" value="Genomic_DNA"/>
</dbReference>
<dbReference type="InterPro" id="IPR003010">
    <property type="entry name" value="C-N_Hydrolase"/>
</dbReference>
<proteinExistence type="inferred from homology"/>
<evidence type="ECO:0000256" key="8">
    <source>
        <dbReference type="ARBA" id="ARBA00023315"/>
    </source>
</evidence>
<feature type="domain" description="CN hydrolase" evidence="11">
    <location>
        <begin position="219"/>
        <end position="458"/>
    </location>
</feature>
<evidence type="ECO:0000313" key="13">
    <source>
        <dbReference type="Proteomes" id="UP000598633"/>
    </source>
</evidence>
<organism evidence="12 13">
    <name type="scientific">Candidatus Sulfomarinibacter kjeldsenii</name>
    <dbReference type="NCBI Taxonomy" id="2885994"/>
    <lineage>
        <taxon>Bacteria</taxon>
        <taxon>Pseudomonadati</taxon>
        <taxon>Acidobacteriota</taxon>
        <taxon>Thermoanaerobaculia</taxon>
        <taxon>Thermoanaerobaculales</taxon>
        <taxon>Candidatus Sulfomarinibacteraceae</taxon>
        <taxon>Candidatus Sulfomarinibacter</taxon>
    </lineage>
</organism>
<dbReference type="GO" id="GO:0005886">
    <property type="term" value="C:plasma membrane"/>
    <property type="evidence" value="ECO:0007669"/>
    <property type="project" value="UniProtKB-SubCell"/>
</dbReference>
<evidence type="ECO:0000256" key="5">
    <source>
        <dbReference type="ARBA" id="ARBA00022692"/>
    </source>
</evidence>
<dbReference type="PROSITE" id="PS50263">
    <property type="entry name" value="CN_HYDROLASE"/>
    <property type="match status" value="1"/>
</dbReference>
<dbReference type="InterPro" id="IPR045378">
    <property type="entry name" value="LNT_N"/>
</dbReference>
<gene>
    <name evidence="9 12" type="primary">lnt</name>
    <name evidence="12" type="ORF">IFJ97_01320</name>
</gene>
<keyword evidence="7 9" id="KW-0472">Membrane</keyword>
<dbReference type="AlphaFoldDB" id="A0A8J6Y3I6"/>
<dbReference type="Gene3D" id="3.60.110.10">
    <property type="entry name" value="Carbon-nitrogen hydrolase"/>
    <property type="match status" value="1"/>
</dbReference>
<evidence type="ECO:0000256" key="7">
    <source>
        <dbReference type="ARBA" id="ARBA00023136"/>
    </source>
</evidence>
<feature type="transmembrane region" description="Helical" evidence="9">
    <location>
        <begin position="157"/>
        <end position="178"/>
    </location>
</feature>
<name>A0A8J6Y3I6_9BACT</name>
<accession>A0A8J6Y3I6</accession>
<feature type="transmembrane region" description="Helical" evidence="9">
    <location>
        <begin position="51"/>
        <end position="70"/>
    </location>
</feature>
<feature type="transmembrane region" description="Helical" evidence="9">
    <location>
        <begin position="185"/>
        <end position="206"/>
    </location>
</feature>
<dbReference type="GO" id="GO:0016410">
    <property type="term" value="F:N-acyltransferase activity"/>
    <property type="evidence" value="ECO:0007669"/>
    <property type="project" value="UniProtKB-UniRule"/>
</dbReference>
<dbReference type="Proteomes" id="UP000598633">
    <property type="component" value="Unassembled WGS sequence"/>
</dbReference>
<dbReference type="UniPathway" id="UPA00666"/>
<evidence type="ECO:0000256" key="10">
    <source>
        <dbReference type="SAM" id="MobiDB-lite"/>
    </source>
</evidence>
<protein>
    <recommendedName>
        <fullName evidence="9">Apolipoprotein N-acyltransferase</fullName>
        <shortName evidence="9">ALP N-acyltransferase</shortName>
        <ecNumber evidence="9">2.3.1.269</ecNumber>
    </recommendedName>
</protein>
<dbReference type="EC" id="2.3.1.269" evidence="9"/>
<evidence type="ECO:0000256" key="4">
    <source>
        <dbReference type="ARBA" id="ARBA00022679"/>
    </source>
</evidence>
<keyword evidence="6 9" id="KW-1133">Transmembrane helix</keyword>
<dbReference type="SUPFAM" id="SSF56317">
    <property type="entry name" value="Carbon-nitrogen hydrolase"/>
    <property type="match status" value="1"/>
</dbReference>
<feature type="transmembrane region" description="Helical" evidence="9">
    <location>
        <begin position="82"/>
        <end position="105"/>
    </location>
</feature>
<dbReference type="InterPro" id="IPR004563">
    <property type="entry name" value="Apolipo_AcylTrfase"/>
</dbReference>
<evidence type="ECO:0000256" key="3">
    <source>
        <dbReference type="ARBA" id="ARBA00022475"/>
    </source>
</evidence>
<comment type="pathway">
    <text evidence="9">Protein modification; lipoprotein biosynthesis (N-acyl transfer).</text>
</comment>
<dbReference type="InterPro" id="IPR036526">
    <property type="entry name" value="C-N_Hydrolase_sf"/>
</dbReference>
<sequence length="518" mass="56361">MKQVLPWLFAILSGLALALAMPGPGLGPLALIFPFLLLEALERGQGKWRPWLLGLLAGAVFWTVSTNWVVPVMHHYGGLPRMAAVGCLVGMGAYLGLLWAIAAGVSSLVPAGWRIWLFPVAWVAATVLQRFPPYGFTWTGPAAAFVDWPWLMDSLSVWGTTGLGWFVIALSSAVWGLFQFGTRRSAGAALVFSLVALSLTIVTAPAPESTGEKLRVVAIQPGTSLEEKWDPSQSKEIADRVWSMTADAAVRGADIVLWPEGAVPYRIDDDPAYREMLERMAGQFEIEIVLNSVASLDGGGYTNSAFLVTGEGVSPVRYDKVHLVPFGEFVPRWARLAFTDSLVREVGAFTPGRQPLVLPARVPLAVAICFEVVFPDLPAAQVRAGAQLLTTLTNDGWYGFSWAPRQHFTQVRLRAAETRRWFARAALTGISGFIDPSGKVVSYLDVGETGFLTESVQPMNGITPRVRFGDWWAILCAVASVLMVAIARIKEKNPRKKKVISEQSSVISSPADRPQSKD</sequence>
<comment type="function">
    <text evidence="9">Catalyzes the phospholipid dependent N-acylation of the N-terminal cysteine of apolipoprotein, the last step in lipoprotein maturation.</text>
</comment>
<comment type="caution">
    <text evidence="12">The sequence shown here is derived from an EMBL/GenBank/DDBJ whole genome shotgun (WGS) entry which is preliminary data.</text>
</comment>
<evidence type="ECO:0000313" key="12">
    <source>
        <dbReference type="EMBL" id="MBD3869983.1"/>
    </source>
</evidence>
<comment type="similarity">
    <text evidence="2 9">Belongs to the CN hydrolase family. Apolipoprotein N-acyltransferase subfamily.</text>
</comment>
<evidence type="ECO:0000259" key="11">
    <source>
        <dbReference type="PROSITE" id="PS50263"/>
    </source>
</evidence>
<dbReference type="GO" id="GO:0042158">
    <property type="term" value="P:lipoprotein biosynthetic process"/>
    <property type="evidence" value="ECO:0007669"/>
    <property type="project" value="UniProtKB-UniRule"/>
</dbReference>
<evidence type="ECO:0000256" key="1">
    <source>
        <dbReference type="ARBA" id="ARBA00004651"/>
    </source>
</evidence>
<evidence type="ECO:0000256" key="9">
    <source>
        <dbReference type="HAMAP-Rule" id="MF_01148"/>
    </source>
</evidence>
<reference evidence="12 13" key="1">
    <citation type="submission" date="2020-08" db="EMBL/GenBank/DDBJ databases">
        <title>Acidobacteriota in marine sediments use diverse sulfur dissimilation pathways.</title>
        <authorList>
            <person name="Wasmund K."/>
        </authorList>
    </citation>
    <scope>NUCLEOTIDE SEQUENCE [LARGE SCALE GENOMIC DNA]</scope>
    <source>
        <strain evidence="12">MAG AM3-A</strain>
    </source>
</reference>